<dbReference type="AlphaFoldDB" id="A0A2I1I787"/>
<reference evidence="1 2" key="1">
    <citation type="submission" date="2017-12" db="EMBL/GenBank/DDBJ databases">
        <title>Phylogenetic diversity of female urinary microbiome.</title>
        <authorList>
            <person name="Thomas-White K."/>
            <person name="Wolfe A.J."/>
        </authorList>
    </citation>
    <scope>NUCLEOTIDE SEQUENCE [LARGE SCALE GENOMIC DNA]</scope>
    <source>
        <strain evidence="1 2">UMB0250</strain>
    </source>
</reference>
<name>A0A2I1I787_9ACTO</name>
<organism evidence="1 2">
    <name type="scientific">Schaalia turicensis</name>
    <dbReference type="NCBI Taxonomy" id="131111"/>
    <lineage>
        <taxon>Bacteria</taxon>
        <taxon>Bacillati</taxon>
        <taxon>Actinomycetota</taxon>
        <taxon>Actinomycetes</taxon>
        <taxon>Actinomycetales</taxon>
        <taxon>Actinomycetaceae</taxon>
        <taxon>Schaalia</taxon>
    </lineage>
</organism>
<dbReference type="Proteomes" id="UP000234545">
    <property type="component" value="Unassembled WGS sequence"/>
</dbReference>
<gene>
    <name evidence="1" type="ORF">CYJ25_01550</name>
</gene>
<comment type="caution">
    <text evidence="1">The sequence shown here is derived from an EMBL/GenBank/DDBJ whole genome shotgun (WGS) entry which is preliminary data.</text>
</comment>
<proteinExistence type="predicted"/>
<protein>
    <submittedName>
        <fullName evidence="1">Uncharacterized protein</fullName>
    </submittedName>
</protein>
<evidence type="ECO:0000313" key="2">
    <source>
        <dbReference type="Proteomes" id="UP000234545"/>
    </source>
</evidence>
<sequence length="116" mass="12938">MFCGYGGGKVNVDLNIEITQIVHDFAVRLSDEGIAPDNQILTDHADCSTCQWVFYHKSQALEALDHLCGCGYRVLVSDDRKVYIPVPTVDAKPFWLIFVGVRPEEASAYIDDMEVA</sequence>
<evidence type="ECO:0000313" key="1">
    <source>
        <dbReference type="EMBL" id="PKY66951.1"/>
    </source>
</evidence>
<dbReference type="EMBL" id="PKKJ01000001">
    <property type="protein sequence ID" value="PKY66951.1"/>
    <property type="molecule type" value="Genomic_DNA"/>
</dbReference>
<accession>A0A2I1I787</accession>